<dbReference type="InParanoid" id="T0PR02"/>
<dbReference type="OrthoDB" id="10489817at2759"/>
<dbReference type="GeneID" id="19955072"/>
<sequence length="295" mass="31545">MKTCSKQRPLAHEATIYPSRLQPGASLDLDCGGLFLQTGDIDRQAFAAPIHFAVARGHDEVVLRALACRPQQLSVELIACTLAHGHTDVAKIWLAKKDRLDPTYRYVSRSRTTSVEARVVARDAPELLVLLKVFAPKVNRVNALASAIQARAASAAITPWVGGGESHDHGRCAQGLLALAMQMHHDGQRCTSNAMSGAAINTDTSVASSLSTAAQGQRDVLAYLMTHLDDAADSLCPARVSLPTLASALDGGHVDFVATLLRTVWSHGSVALVQLLDDYITSLSLPPPRRAHEPT</sequence>
<dbReference type="RefSeq" id="XP_008618689.1">
    <property type="nucleotide sequence ID" value="XM_008620467.1"/>
</dbReference>
<dbReference type="Proteomes" id="UP000030762">
    <property type="component" value="Unassembled WGS sequence"/>
</dbReference>
<dbReference type="EMBL" id="JH767201">
    <property type="protein sequence ID" value="EQC27924.1"/>
    <property type="molecule type" value="Genomic_DNA"/>
</dbReference>
<gene>
    <name evidence="1" type="ORF">SDRG_14345</name>
</gene>
<reference evidence="1 2" key="1">
    <citation type="submission" date="2012-04" db="EMBL/GenBank/DDBJ databases">
        <title>The Genome Sequence of Saprolegnia declina VS20.</title>
        <authorList>
            <consortium name="The Broad Institute Genome Sequencing Platform"/>
            <person name="Russ C."/>
            <person name="Nusbaum C."/>
            <person name="Tyler B."/>
            <person name="van West P."/>
            <person name="Dieguez-Uribeondo J."/>
            <person name="de Bruijn I."/>
            <person name="Tripathy S."/>
            <person name="Jiang R."/>
            <person name="Young S.K."/>
            <person name="Zeng Q."/>
            <person name="Gargeya S."/>
            <person name="Fitzgerald M."/>
            <person name="Haas B."/>
            <person name="Abouelleil A."/>
            <person name="Alvarado L."/>
            <person name="Arachchi H.M."/>
            <person name="Berlin A."/>
            <person name="Chapman S.B."/>
            <person name="Goldberg J."/>
            <person name="Griggs A."/>
            <person name="Gujja S."/>
            <person name="Hansen M."/>
            <person name="Howarth C."/>
            <person name="Imamovic A."/>
            <person name="Larimer J."/>
            <person name="McCowen C."/>
            <person name="Montmayeur A."/>
            <person name="Murphy C."/>
            <person name="Neiman D."/>
            <person name="Pearson M."/>
            <person name="Priest M."/>
            <person name="Roberts A."/>
            <person name="Saif S."/>
            <person name="Shea T."/>
            <person name="Sisk P."/>
            <person name="Sykes S."/>
            <person name="Wortman J."/>
            <person name="Nusbaum C."/>
            <person name="Birren B."/>
        </authorList>
    </citation>
    <scope>NUCLEOTIDE SEQUENCE [LARGE SCALE GENOMIC DNA]</scope>
    <source>
        <strain evidence="1 2">VS20</strain>
    </source>
</reference>
<dbReference type="VEuPathDB" id="FungiDB:SDRG_14345"/>
<keyword evidence="2" id="KW-1185">Reference proteome</keyword>
<accession>T0PR02</accession>
<name>T0PR02_SAPDV</name>
<evidence type="ECO:0000313" key="1">
    <source>
        <dbReference type="EMBL" id="EQC27924.1"/>
    </source>
</evidence>
<organism evidence="1 2">
    <name type="scientific">Saprolegnia diclina (strain VS20)</name>
    <dbReference type="NCBI Taxonomy" id="1156394"/>
    <lineage>
        <taxon>Eukaryota</taxon>
        <taxon>Sar</taxon>
        <taxon>Stramenopiles</taxon>
        <taxon>Oomycota</taxon>
        <taxon>Saprolegniomycetes</taxon>
        <taxon>Saprolegniales</taxon>
        <taxon>Saprolegniaceae</taxon>
        <taxon>Saprolegnia</taxon>
    </lineage>
</organism>
<evidence type="ECO:0000313" key="2">
    <source>
        <dbReference type="Proteomes" id="UP000030762"/>
    </source>
</evidence>
<proteinExistence type="predicted"/>
<dbReference type="AlphaFoldDB" id="T0PR02"/>
<protein>
    <submittedName>
        <fullName evidence="1">Uncharacterized protein</fullName>
    </submittedName>
</protein>